<evidence type="ECO:0000313" key="1">
    <source>
        <dbReference type="EMBL" id="KKN04347.1"/>
    </source>
</evidence>
<sequence>MNENTSNYTMDDAPGVITVETWTLTPNGARFIYFWCKKWLIVPDKQMPIADFRSSEKWTLFAIVDDRVVASFPGCQIKGWFRCESPPVHVHGECDCCSIE</sequence>
<accession>A0A0F9MY56</accession>
<comment type="caution">
    <text evidence="1">The sequence shown here is derived from an EMBL/GenBank/DDBJ whole genome shotgun (WGS) entry which is preliminary data.</text>
</comment>
<protein>
    <submittedName>
        <fullName evidence="1">Uncharacterized protein</fullName>
    </submittedName>
</protein>
<reference evidence="1" key="1">
    <citation type="journal article" date="2015" name="Nature">
        <title>Complex archaea that bridge the gap between prokaryotes and eukaryotes.</title>
        <authorList>
            <person name="Spang A."/>
            <person name="Saw J.H."/>
            <person name="Jorgensen S.L."/>
            <person name="Zaremba-Niedzwiedzka K."/>
            <person name="Martijn J."/>
            <person name="Lind A.E."/>
            <person name="van Eijk R."/>
            <person name="Schleper C."/>
            <person name="Guy L."/>
            <person name="Ettema T.J."/>
        </authorList>
    </citation>
    <scope>NUCLEOTIDE SEQUENCE</scope>
</reference>
<dbReference type="AlphaFoldDB" id="A0A0F9MY56"/>
<name>A0A0F9MY56_9ZZZZ</name>
<proteinExistence type="predicted"/>
<dbReference type="EMBL" id="LAZR01004930">
    <property type="protein sequence ID" value="KKN04347.1"/>
    <property type="molecule type" value="Genomic_DNA"/>
</dbReference>
<organism evidence="1">
    <name type="scientific">marine sediment metagenome</name>
    <dbReference type="NCBI Taxonomy" id="412755"/>
    <lineage>
        <taxon>unclassified sequences</taxon>
        <taxon>metagenomes</taxon>
        <taxon>ecological metagenomes</taxon>
    </lineage>
</organism>
<gene>
    <name evidence="1" type="ORF">LCGC14_1098260</name>
</gene>